<evidence type="ECO:0000313" key="2">
    <source>
        <dbReference type="EMBL" id="GAA1610463.1"/>
    </source>
</evidence>
<accession>A0ABP4QLD9</accession>
<evidence type="ECO:0000313" key="3">
    <source>
        <dbReference type="Proteomes" id="UP001500064"/>
    </source>
</evidence>
<dbReference type="Proteomes" id="UP001500064">
    <property type="component" value="Unassembled WGS sequence"/>
</dbReference>
<comment type="caution">
    <text evidence="2">The sequence shown here is derived from an EMBL/GenBank/DDBJ whole genome shotgun (WGS) entry which is preliminary data.</text>
</comment>
<keyword evidence="1" id="KW-0472">Membrane</keyword>
<dbReference type="EMBL" id="BAAAMU010000001">
    <property type="protein sequence ID" value="GAA1610463.1"/>
    <property type="molecule type" value="Genomic_DNA"/>
</dbReference>
<keyword evidence="3" id="KW-1185">Reference proteome</keyword>
<reference evidence="3" key="1">
    <citation type="journal article" date="2019" name="Int. J. Syst. Evol. Microbiol.">
        <title>The Global Catalogue of Microorganisms (GCM) 10K type strain sequencing project: providing services to taxonomists for standard genome sequencing and annotation.</title>
        <authorList>
            <consortium name="The Broad Institute Genomics Platform"/>
            <consortium name="The Broad Institute Genome Sequencing Center for Infectious Disease"/>
            <person name="Wu L."/>
            <person name="Ma J."/>
        </authorList>
    </citation>
    <scope>NUCLEOTIDE SEQUENCE [LARGE SCALE GENOMIC DNA]</scope>
    <source>
        <strain evidence="3">JCM 13929</strain>
    </source>
</reference>
<sequence length="104" mass="10470">MGAEGVSSGAEAVGHLDLLGLPAAALVITCQLLYFYLVAEQTGGTSVLGVLGAGACGVALSYLRILRETVRGAAEEDGNRFVVVSVVSAGVTALAVLAQLVLMH</sequence>
<keyword evidence="1" id="KW-1133">Transmembrane helix</keyword>
<protein>
    <submittedName>
        <fullName evidence="2">Uncharacterized protein</fullName>
    </submittedName>
</protein>
<dbReference type="RefSeq" id="WP_346101045.1">
    <property type="nucleotide sequence ID" value="NZ_BAAAMU010000001.1"/>
</dbReference>
<feature type="transmembrane region" description="Helical" evidence="1">
    <location>
        <begin position="46"/>
        <end position="66"/>
    </location>
</feature>
<feature type="transmembrane region" description="Helical" evidence="1">
    <location>
        <begin position="20"/>
        <end position="39"/>
    </location>
</feature>
<feature type="transmembrane region" description="Helical" evidence="1">
    <location>
        <begin position="81"/>
        <end position="102"/>
    </location>
</feature>
<evidence type="ECO:0000256" key="1">
    <source>
        <dbReference type="SAM" id="Phobius"/>
    </source>
</evidence>
<keyword evidence="1" id="KW-0812">Transmembrane</keyword>
<proteinExistence type="predicted"/>
<gene>
    <name evidence="2" type="ORF">GCM10009733_003340</name>
</gene>
<name>A0ABP4QLD9_9ACTN</name>
<organism evidence="2 3">
    <name type="scientific">Nonomuraea maheshkhaliensis</name>
    <dbReference type="NCBI Taxonomy" id="419590"/>
    <lineage>
        <taxon>Bacteria</taxon>
        <taxon>Bacillati</taxon>
        <taxon>Actinomycetota</taxon>
        <taxon>Actinomycetes</taxon>
        <taxon>Streptosporangiales</taxon>
        <taxon>Streptosporangiaceae</taxon>
        <taxon>Nonomuraea</taxon>
    </lineage>
</organism>